<organism evidence="1 2">
    <name type="scientific">Penicillium cinerascens</name>
    <dbReference type="NCBI Taxonomy" id="70096"/>
    <lineage>
        <taxon>Eukaryota</taxon>
        <taxon>Fungi</taxon>
        <taxon>Dikarya</taxon>
        <taxon>Ascomycota</taxon>
        <taxon>Pezizomycotina</taxon>
        <taxon>Eurotiomycetes</taxon>
        <taxon>Eurotiomycetidae</taxon>
        <taxon>Eurotiales</taxon>
        <taxon>Aspergillaceae</taxon>
        <taxon>Penicillium</taxon>
    </lineage>
</organism>
<dbReference type="GeneID" id="83185304"/>
<accession>A0A9W9M9E4</accession>
<comment type="caution">
    <text evidence="1">The sequence shown here is derived from an EMBL/GenBank/DDBJ whole genome shotgun (WGS) entry which is preliminary data.</text>
</comment>
<gene>
    <name evidence="1" type="ORF">N7498_010947</name>
</gene>
<keyword evidence="2" id="KW-1185">Reference proteome</keyword>
<proteinExistence type="predicted"/>
<dbReference type="Proteomes" id="UP001150904">
    <property type="component" value="Unassembled WGS sequence"/>
</dbReference>
<dbReference type="AlphaFoldDB" id="A0A9W9M9E4"/>
<evidence type="ECO:0000313" key="2">
    <source>
        <dbReference type="Proteomes" id="UP001150904"/>
    </source>
</evidence>
<dbReference type="EMBL" id="JAPQKR010000016">
    <property type="protein sequence ID" value="KAJ5191962.1"/>
    <property type="molecule type" value="Genomic_DNA"/>
</dbReference>
<reference evidence="1" key="2">
    <citation type="journal article" date="2023" name="IMA Fungus">
        <title>Comparative genomic study of the Penicillium genus elucidates a diverse pangenome and 15 lateral gene transfer events.</title>
        <authorList>
            <person name="Petersen C."/>
            <person name="Sorensen T."/>
            <person name="Nielsen M.R."/>
            <person name="Sondergaard T.E."/>
            <person name="Sorensen J.L."/>
            <person name="Fitzpatrick D.A."/>
            <person name="Frisvad J.C."/>
            <person name="Nielsen K.L."/>
        </authorList>
    </citation>
    <scope>NUCLEOTIDE SEQUENCE</scope>
    <source>
        <strain evidence="1">IBT 15544</strain>
    </source>
</reference>
<sequence length="357" mass="40525">MAGRLFRWQGAVRQSVILQTRGYASKSAIPTFSPSSSSELNEALDRFRQDLFIPFGIPKRQRMSMFREKHAQRLRDEPITINISETEEYTLQPKKYIETPTKKEAIQVIKMMQATEDYKNFIPFVSALWGSQYVLKGDRWQQIMRKAREAGKLHLIVECARQSGSTGLRLRNSDVVRSLFFELHLAAQKADFKGPEIAKTLNMAKQAVDIMDADLPDHSYSDSSKNPKSQPIVVATLLELSAARAINDFAGKDQAKEVMGYVQKLLAVAPKGKYQNAPTEKTPRMEVNHWLHEAITVYNGLQLSLTIHGLAADRALHRDVSSRLDEVKKSLKELLEDPAHQDKDTSYWNLARDLLQG</sequence>
<dbReference type="RefSeq" id="XP_058304902.1">
    <property type="nucleotide sequence ID" value="XM_058458003.1"/>
</dbReference>
<evidence type="ECO:0000313" key="1">
    <source>
        <dbReference type="EMBL" id="KAJ5191962.1"/>
    </source>
</evidence>
<name>A0A9W9M9E4_9EURO</name>
<protein>
    <submittedName>
        <fullName evidence="1">Uncharacterized protein</fullName>
    </submittedName>
</protein>
<reference evidence="1" key="1">
    <citation type="submission" date="2022-12" db="EMBL/GenBank/DDBJ databases">
        <authorList>
            <person name="Petersen C."/>
        </authorList>
    </citation>
    <scope>NUCLEOTIDE SEQUENCE</scope>
    <source>
        <strain evidence="1">IBT 15544</strain>
    </source>
</reference>
<dbReference type="OrthoDB" id="5405126at2759"/>